<feature type="non-terminal residue" evidence="1">
    <location>
        <position position="1"/>
    </location>
</feature>
<reference evidence="1 2" key="1">
    <citation type="submission" date="2021-07" db="EMBL/GenBank/DDBJ databases">
        <title>Paenibacillus radiodurans sp. nov., isolated from the southeastern edge of Tengger Desert.</title>
        <authorList>
            <person name="Zhang G."/>
        </authorList>
    </citation>
    <scope>NUCLEOTIDE SEQUENCE [LARGE SCALE GENOMIC DNA]</scope>
    <source>
        <strain evidence="1 2">CCM 7311</strain>
    </source>
</reference>
<name>A0ABS7CBM1_9BACL</name>
<keyword evidence="2" id="KW-1185">Reference proteome</keyword>
<organism evidence="1 2">
    <name type="scientific">Paenibacillus sepulcri</name>
    <dbReference type="NCBI Taxonomy" id="359917"/>
    <lineage>
        <taxon>Bacteria</taxon>
        <taxon>Bacillati</taxon>
        <taxon>Bacillota</taxon>
        <taxon>Bacilli</taxon>
        <taxon>Bacillales</taxon>
        <taxon>Paenibacillaceae</taxon>
        <taxon>Paenibacillus</taxon>
    </lineage>
</organism>
<evidence type="ECO:0000313" key="1">
    <source>
        <dbReference type="EMBL" id="MBW7458105.1"/>
    </source>
</evidence>
<evidence type="ECO:0000313" key="2">
    <source>
        <dbReference type="Proteomes" id="UP001519887"/>
    </source>
</evidence>
<dbReference type="EMBL" id="JAHZIK010001070">
    <property type="protein sequence ID" value="MBW7458105.1"/>
    <property type="molecule type" value="Genomic_DNA"/>
</dbReference>
<comment type="caution">
    <text evidence="1">The sequence shown here is derived from an EMBL/GenBank/DDBJ whole genome shotgun (WGS) entry which is preliminary data.</text>
</comment>
<protein>
    <submittedName>
        <fullName evidence="1">Uncharacterized protein</fullName>
    </submittedName>
</protein>
<accession>A0ABS7CBM1</accession>
<sequence length="73" mass="7535">PSRTPILQAPSRLKNIPLPAAAGTSQSLTVPLPGDTRYYLAMKTKDDANLVSAISNAASGTTLLLPVGTNGMK</sequence>
<dbReference type="Proteomes" id="UP001519887">
    <property type="component" value="Unassembled WGS sequence"/>
</dbReference>
<gene>
    <name evidence="1" type="ORF">K0U00_29090</name>
</gene>
<proteinExistence type="predicted"/>